<keyword evidence="2" id="KW-0238">DNA-binding</keyword>
<proteinExistence type="predicted"/>
<dbReference type="InterPro" id="IPR036390">
    <property type="entry name" value="WH_DNA-bd_sf"/>
</dbReference>
<evidence type="ECO:0000313" key="5">
    <source>
        <dbReference type="EMBL" id="MFD1613051.1"/>
    </source>
</evidence>
<feature type="domain" description="HTH asnC-type" evidence="4">
    <location>
        <begin position="17"/>
        <end position="78"/>
    </location>
</feature>
<reference evidence="6" key="1">
    <citation type="journal article" date="2019" name="Int. J. Syst. Evol. Microbiol.">
        <title>The Global Catalogue of Microorganisms (GCM) 10K type strain sequencing project: providing services to taxonomists for standard genome sequencing and annotation.</title>
        <authorList>
            <consortium name="The Broad Institute Genomics Platform"/>
            <consortium name="The Broad Institute Genome Sequencing Center for Infectious Disease"/>
            <person name="Wu L."/>
            <person name="Ma J."/>
        </authorList>
    </citation>
    <scope>NUCLEOTIDE SEQUENCE [LARGE SCALE GENOMIC DNA]</scope>
    <source>
        <strain evidence="6">CGMCC 1.16275</strain>
    </source>
</reference>
<comment type="caution">
    <text evidence="5">The sequence shown here is derived from an EMBL/GenBank/DDBJ whole genome shotgun (WGS) entry which is preliminary data.</text>
</comment>
<evidence type="ECO:0000256" key="3">
    <source>
        <dbReference type="ARBA" id="ARBA00023163"/>
    </source>
</evidence>
<dbReference type="PANTHER" id="PTHR30154:SF34">
    <property type="entry name" value="TRANSCRIPTIONAL REGULATOR AZLB"/>
    <property type="match status" value="1"/>
</dbReference>
<evidence type="ECO:0000313" key="6">
    <source>
        <dbReference type="Proteomes" id="UP001597115"/>
    </source>
</evidence>
<dbReference type="Gene3D" id="1.10.10.10">
    <property type="entry name" value="Winged helix-like DNA-binding domain superfamily/Winged helix DNA-binding domain"/>
    <property type="match status" value="1"/>
</dbReference>
<accession>A0ABW4I6C0</accession>
<dbReference type="SUPFAM" id="SSF54909">
    <property type="entry name" value="Dimeric alpha+beta barrel"/>
    <property type="match status" value="1"/>
</dbReference>
<dbReference type="InterPro" id="IPR019888">
    <property type="entry name" value="Tscrpt_reg_AsnC-like"/>
</dbReference>
<name>A0ABW4I6C0_9SPHN</name>
<dbReference type="InterPro" id="IPR019887">
    <property type="entry name" value="Tscrpt_reg_AsnC/Lrp_C"/>
</dbReference>
<dbReference type="PROSITE" id="PS50956">
    <property type="entry name" value="HTH_ASNC_2"/>
    <property type="match status" value="1"/>
</dbReference>
<evidence type="ECO:0000256" key="2">
    <source>
        <dbReference type="ARBA" id="ARBA00023125"/>
    </source>
</evidence>
<protein>
    <submittedName>
        <fullName evidence="5">Lrp/AsnC family transcriptional regulator</fullName>
    </submittedName>
</protein>
<dbReference type="SMART" id="SM00344">
    <property type="entry name" value="HTH_ASNC"/>
    <property type="match status" value="1"/>
</dbReference>
<dbReference type="Proteomes" id="UP001597115">
    <property type="component" value="Unassembled WGS sequence"/>
</dbReference>
<dbReference type="PANTHER" id="PTHR30154">
    <property type="entry name" value="LEUCINE-RESPONSIVE REGULATORY PROTEIN"/>
    <property type="match status" value="1"/>
</dbReference>
<gene>
    <name evidence="5" type="ORF">ACFSCW_14695</name>
</gene>
<dbReference type="Gene3D" id="3.30.70.920">
    <property type="match status" value="1"/>
</dbReference>
<dbReference type="EMBL" id="JBHUDY010000002">
    <property type="protein sequence ID" value="MFD1613051.1"/>
    <property type="molecule type" value="Genomic_DNA"/>
</dbReference>
<keyword evidence="6" id="KW-1185">Reference proteome</keyword>
<keyword evidence="1" id="KW-0805">Transcription regulation</keyword>
<dbReference type="SUPFAM" id="SSF46785">
    <property type="entry name" value="Winged helix' DNA-binding domain"/>
    <property type="match status" value="1"/>
</dbReference>
<sequence>MSRMEENDRQSAAPFELDALDRRILRVLQRDGAISHADLAVEVAASPASCWRRIKALEAAGVLGPAVRLVDPAKVGRGLDAICQVRMKSHASDVRSSFEAFVQQHPEVMDCYSMSGEWDYLLRIAVGDVRDYERFVMQTLLNHPAVASSSSHFALNRVKYSTAMPV</sequence>
<dbReference type="InterPro" id="IPR011008">
    <property type="entry name" value="Dimeric_a/b-barrel"/>
</dbReference>
<dbReference type="Pfam" id="PF13412">
    <property type="entry name" value="HTH_24"/>
    <property type="match status" value="1"/>
</dbReference>
<dbReference type="InterPro" id="IPR036388">
    <property type="entry name" value="WH-like_DNA-bd_sf"/>
</dbReference>
<dbReference type="InterPro" id="IPR000485">
    <property type="entry name" value="AsnC-type_HTH_dom"/>
</dbReference>
<dbReference type="RefSeq" id="WP_380890752.1">
    <property type="nucleotide sequence ID" value="NZ_JBHUDY010000002.1"/>
</dbReference>
<dbReference type="PRINTS" id="PR00033">
    <property type="entry name" value="HTHASNC"/>
</dbReference>
<dbReference type="Pfam" id="PF01037">
    <property type="entry name" value="AsnC_trans_reg"/>
    <property type="match status" value="1"/>
</dbReference>
<organism evidence="5 6">
    <name type="scientific">Sphingomonas tabacisoli</name>
    <dbReference type="NCBI Taxonomy" id="2249466"/>
    <lineage>
        <taxon>Bacteria</taxon>
        <taxon>Pseudomonadati</taxon>
        <taxon>Pseudomonadota</taxon>
        <taxon>Alphaproteobacteria</taxon>
        <taxon>Sphingomonadales</taxon>
        <taxon>Sphingomonadaceae</taxon>
        <taxon>Sphingomonas</taxon>
    </lineage>
</organism>
<evidence type="ECO:0000256" key="1">
    <source>
        <dbReference type="ARBA" id="ARBA00023015"/>
    </source>
</evidence>
<evidence type="ECO:0000259" key="4">
    <source>
        <dbReference type="PROSITE" id="PS50956"/>
    </source>
</evidence>
<keyword evidence="3" id="KW-0804">Transcription</keyword>